<proteinExistence type="predicted"/>
<evidence type="ECO:0008006" key="2">
    <source>
        <dbReference type="Google" id="ProtNLM"/>
    </source>
</evidence>
<dbReference type="EMBL" id="UINC01096146">
    <property type="protein sequence ID" value="SVC52790.1"/>
    <property type="molecule type" value="Genomic_DNA"/>
</dbReference>
<gene>
    <name evidence="1" type="ORF">METZ01_LOCUS305644</name>
</gene>
<dbReference type="InterPro" id="IPR036415">
    <property type="entry name" value="Lamin_tail_dom_sf"/>
</dbReference>
<evidence type="ECO:0000313" key="1">
    <source>
        <dbReference type="EMBL" id="SVC52790.1"/>
    </source>
</evidence>
<accession>A0A382MW82</accession>
<dbReference type="AlphaFoldDB" id="A0A382MW82"/>
<name>A0A382MW82_9ZZZZ</name>
<reference evidence="1" key="1">
    <citation type="submission" date="2018-05" db="EMBL/GenBank/DDBJ databases">
        <authorList>
            <person name="Lanie J.A."/>
            <person name="Ng W.-L."/>
            <person name="Kazmierczak K.M."/>
            <person name="Andrzejewski T.M."/>
            <person name="Davidsen T.M."/>
            <person name="Wayne K.J."/>
            <person name="Tettelin H."/>
            <person name="Glass J.I."/>
            <person name="Rusch D."/>
            <person name="Podicherti R."/>
            <person name="Tsui H.-C.T."/>
            <person name="Winkler M.E."/>
        </authorList>
    </citation>
    <scope>NUCLEOTIDE SEQUENCE</scope>
</reference>
<protein>
    <recommendedName>
        <fullName evidence="2">LTD domain-containing protein</fullName>
    </recommendedName>
</protein>
<feature type="non-terminal residue" evidence="1">
    <location>
        <position position="276"/>
    </location>
</feature>
<dbReference type="SUPFAM" id="SSF74853">
    <property type="entry name" value="Lamin A/C globular tail domain"/>
    <property type="match status" value="2"/>
</dbReference>
<organism evidence="1">
    <name type="scientific">marine metagenome</name>
    <dbReference type="NCBI Taxonomy" id="408172"/>
    <lineage>
        <taxon>unclassified sequences</taxon>
        <taxon>metagenomes</taxon>
        <taxon>ecological metagenomes</taxon>
    </lineage>
</organism>
<sequence>MKNDFGLIINVFLITISFSQDPCILGEVYVSEAANQGIPDDYIEVYNGGSIECTLAGFQLDDTEMLEDFTFGNVILAPGGYWIGYEDAEDSFNSGLGGDGDIVVFADPDDNMLTIILEESIETAEGIELSQSYGSDGEGCYTVPTPGESNTYCFEFTYGCTDSDANNYDVEANIYDGSCEYDTASCVLGEVYVSEAANQGVPDDYIEVYNGGSIECTLAGFQLDDTEALEDFIFGNVILAPGAYWLGYEDAEDSFNSGLGGDGDIVVFAAPGGNML</sequence>